<evidence type="ECO:0000313" key="2">
    <source>
        <dbReference type="Proteomes" id="UP000076407"/>
    </source>
</evidence>
<dbReference type="VEuPathDB" id="VectorBase:AQUA011672"/>
<evidence type="ECO:0008006" key="3">
    <source>
        <dbReference type="Google" id="ProtNLM"/>
    </source>
</evidence>
<dbReference type="Proteomes" id="UP000076407">
    <property type="component" value="Unassembled WGS sequence"/>
</dbReference>
<dbReference type="AlphaFoldDB" id="A0A182XP70"/>
<organism evidence="1 2">
    <name type="scientific">Anopheles quadriannulatus</name>
    <name type="common">Mosquito</name>
    <dbReference type="NCBI Taxonomy" id="34691"/>
    <lineage>
        <taxon>Eukaryota</taxon>
        <taxon>Metazoa</taxon>
        <taxon>Ecdysozoa</taxon>
        <taxon>Arthropoda</taxon>
        <taxon>Hexapoda</taxon>
        <taxon>Insecta</taxon>
        <taxon>Pterygota</taxon>
        <taxon>Neoptera</taxon>
        <taxon>Endopterygota</taxon>
        <taxon>Diptera</taxon>
        <taxon>Nematocera</taxon>
        <taxon>Culicoidea</taxon>
        <taxon>Culicidae</taxon>
        <taxon>Anophelinae</taxon>
        <taxon>Anopheles</taxon>
    </lineage>
</organism>
<sequence length="359" mass="41843">MEYITIDNDSIPESDLLKLHFVLKLWIAVNTELVDYLCWNQDQTRLIVNVPAMEEQWRTGDTTIFLLNRVEDFLLLLKINGFQQCAAESLEETERAKLGTDCRVFCHHQFLGSNCDFFNQWLCWHEERENDFEQKVCCTLPKDVEWPVGEELEEFHNSRLEIIYEKMKIELHLRNSICQQENVTVDIPPEYVDQVTMPAPHYGDDIAGNYGQVTREELQKFFGSRLPIYYDPTTKQEENATDELIIEKEENEPMSEGSKCYVIADAECQQHADQFADMRELYESIDFWTDNDGTVIEYREIQDIPDGSETLGLEIKHEEEADKDLATLATGEETMQMSHNMSQYLTDSMKCLLPPIDSD</sequence>
<keyword evidence="2" id="KW-1185">Reference proteome</keyword>
<protein>
    <recommendedName>
        <fullName evidence="3">HSF-type DNA-binding domain-containing protein</fullName>
    </recommendedName>
</protein>
<accession>A0A182XP70</accession>
<proteinExistence type="predicted"/>
<reference evidence="1" key="1">
    <citation type="submission" date="2020-05" db="UniProtKB">
        <authorList>
            <consortium name="EnsemblMetazoa"/>
        </authorList>
    </citation>
    <scope>IDENTIFICATION</scope>
    <source>
        <strain evidence="1">SANGQUA</strain>
    </source>
</reference>
<dbReference type="EnsemblMetazoa" id="AQUA011672-RA">
    <property type="protein sequence ID" value="AQUA011672-PA"/>
    <property type="gene ID" value="AQUA011672"/>
</dbReference>
<name>A0A182XP70_ANOQN</name>
<evidence type="ECO:0000313" key="1">
    <source>
        <dbReference type="EnsemblMetazoa" id="AQUA011672-PA"/>
    </source>
</evidence>